<evidence type="ECO:0000313" key="1">
    <source>
        <dbReference type="EMBL" id="MBB5053752.1"/>
    </source>
</evidence>
<comment type="caution">
    <text evidence="1">The sequence shown here is derived from an EMBL/GenBank/DDBJ whole genome shotgun (WGS) entry which is preliminary data.</text>
</comment>
<dbReference type="EMBL" id="JACHIJ010000005">
    <property type="protein sequence ID" value="MBB5053752.1"/>
    <property type="molecule type" value="Genomic_DNA"/>
</dbReference>
<dbReference type="RefSeq" id="WP_184087330.1">
    <property type="nucleotide sequence ID" value="NZ_JACHIJ010000005.1"/>
</dbReference>
<accession>A0A840N4B6</accession>
<dbReference type="Proteomes" id="UP000521227">
    <property type="component" value="Unassembled WGS sequence"/>
</dbReference>
<evidence type="ECO:0000313" key="2">
    <source>
        <dbReference type="Proteomes" id="UP000521227"/>
    </source>
</evidence>
<reference evidence="1 2" key="1">
    <citation type="submission" date="2020-08" db="EMBL/GenBank/DDBJ databases">
        <title>Genomic Encyclopedia of Type Strains, Phase IV (KMG-IV): sequencing the most valuable type-strain genomes for metagenomic binning, comparative biology and taxonomic classification.</title>
        <authorList>
            <person name="Goeker M."/>
        </authorList>
    </citation>
    <scope>NUCLEOTIDE SEQUENCE [LARGE SCALE GENOMIC DNA]</scope>
    <source>
        <strain evidence="1 2">DSM 17498</strain>
    </source>
</reference>
<gene>
    <name evidence="1" type="ORF">HNQ36_003752</name>
</gene>
<sequence>MQFDQFRWYRIKVAGGLIAASRAPHASARLKTRHDIESVGKQRLQQGGKDRVNENSEREFDAVPFHARVEMRGKAKCRLLSETA</sequence>
<dbReference type="AlphaFoldDB" id="A0A840N4B6"/>
<protein>
    <submittedName>
        <fullName evidence="1">Uncharacterized protein</fullName>
    </submittedName>
</protein>
<name>A0A840N4B6_9BRAD</name>
<organism evidence="1 2">
    <name type="scientific">Afipia massiliensis</name>
    <dbReference type="NCBI Taxonomy" id="211460"/>
    <lineage>
        <taxon>Bacteria</taxon>
        <taxon>Pseudomonadati</taxon>
        <taxon>Pseudomonadota</taxon>
        <taxon>Alphaproteobacteria</taxon>
        <taxon>Hyphomicrobiales</taxon>
        <taxon>Nitrobacteraceae</taxon>
        <taxon>Afipia</taxon>
    </lineage>
</organism>
<proteinExistence type="predicted"/>